<feature type="signal peptide" evidence="1">
    <location>
        <begin position="1"/>
        <end position="20"/>
    </location>
</feature>
<gene>
    <name evidence="3" type="ORF">CHU32_02625</name>
    <name evidence="2" type="ORF">CHU33_12735</name>
</gene>
<evidence type="ECO:0000313" key="4">
    <source>
        <dbReference type="Proteomes" id="UP000237073"/>
    </source>
</evidence>
<evidence type="ECO:0000313" key="5">
    <source>
        <dbReference type="Proteomes" id="UP000247005"/>
    </source>
</evidence>
<evidence type="ECO:0000313" key="3">
    <source>
        <dbReference type="EMBL" id="POP50337.1"/>
    </source>
</evidence>
<evidence type="ECO:0000313" key="2">
    <source>
        <dbReference type="EMBL" id="POP44319.1"/>
    </source>
</evidence>
<dbReference type="AlphaFoldDB" id="A0A2P5GUV0"/>
<proteinExistence type="predicted"/>
<accession>A0A2P5GUV0</accession>
<dbReference type="EMBL" id="PQGD01000002">
    <property type="protein sequence ID" value="POP50337.1"/>
    <property type="molecule type" value="Genomic_DNA"/>
</dbReference>
<organism evidence="3 5">
    <name type="scientific">Superficieibacter electus</name>
    <dbReference type="NCBI Taxonomy" id="2022662"/>
    <lineage>
        <taxon>Bacteria</taxon>
        <taxon>Pseudomonadati</taxon>
        <taxon>Pseudomonadota</taxon>
        <taxon>Gammaproteobacteria</taxon>
        <taxon>Enterobacterales</taxon>
        <taxon>Enterobacteriaceae</taxon>
        <taxon>Superficieibacter</taxon>
    </lineage>
</organism>
<sequence>MKIAVFVLLFLSLGQQTAFAASPTKSVWQIIHILRNRSAMTPESVEQDLNTRLRLQQQNEYTVFYTGEGPALNDELRIAHVDFRMPVTSPRNSFLVLSLEGKGCITLEDVKKHYGGLALSQVPHGHSLEEQTGYRTVFNHWALGFGFKEKRPDCLASVVFDSDK</sequence>
<comment type="caution">
    <text evidence="3">The sequence shown here is derived from an EMBL/GenBank/DDBJ whole genome shotgun (WGS) entry which is preliminary data.</text>
</comment>
<dbReference type="RefSeq" id="WP_103676455.1">
    <property type="nucleotide sequence ID" value="NZ_PQGD01000002.1"/>
</dbReference>
<dbReference type="Proteomes" id="UP000247005">
    <property type="component" value="Unassembled WGS sequence"/>
</dbReference>
<feature type="chain" id="PRO_5015146285" evidence="1">
    <location>
        <begin position="21"/>
        <end position="164"/>
    </location>
</feature>
<dbReference type="EMBL" id="PQGE01000010">
    <property type="protein sequence ID" value="POP44319.1"/>
    <property type="molecule type" value="Genomic_DNA"/>
</dbReference>
<dbReference type="Proteomes" id="UP000237073">
    <property type="component" value="Unassembled WGS sequence"/>
</dbReference>
<reference evidence="4 5" key="1">
    <citation type="submission" date="2018-01" db="EMBL/GenBank/DDBJ databases">
        <title>Superficieibacter electus gen. nov., sp. nov., an extended-spectrum beta-lactamase possessing member of the Enterobacteriaceae family, isolated from intensive care unit surfaces.</title>
        <authorList>
            <person name="Potter R.F."/>
            <person name="D'Souza A.W."/>
        </authorList>
    </citation>
    <scope>NUCLEOTIDE SEQUENCE [LARGE SCALE GENOMIC DNA]</scope>
    <source>
        <strain evidence="3 5">BP-1</strain>
        <strain evidence="2 4">BP-2</strain>
    </source>
</reference>
<name>A0A2P5GUV0_9ENTR</name>
<keyword evidence="1" id="KW-0732">Signal</keyword>
<dbReference type="OrthoDB" id="6522802at2"/>
<protein>
    <submittedName>
        <fullName evidence="3">Uncharacterized protein</fullName>
    </submittedName>
</protein>
<keyword evidence="4" id="KW-1185">Reference proteome</keyword>
<evidence type="ECO:0000256" key="1">
    <source>
        <dbReference type="SAM" id="SignalP"/>
    </source>
</evidence>